<organism evidence="2 3">
    <name type="scientific">Ataeniobius toweri</name>
    <dbReference type="NCBI Taxonomy" id="208326"/>
    <lineage>
        <taxon>Eukaryota</taxon>
        <taxon>Metazoa</taxon>
        <taxon>Chordata</taxon>
        <taxon>Craniata</taxon>
        <taxon>Vertebrata</taxon>
        <taxon>Euteleostomi</taxon>
        <taxon>Actinopterygii</taxon>
        <taxon>Neopterygii</taxon>
        <taxon>Teleostei</taxon>
        <taxon>Neoteleostei</taxon>
        <taxon>Acanthomorphata</taxon>
        <taxon>Ovalentaria</taxon>
        <taxon>Atherinomorphae</taxon>
        <taxon>Cyprinodontiformes</taxon>
        <taxon>Goodeidae</taxon>
        <taxon>Ataeniobius</taxon>
    </lineage>
</organism>
<dbReference type="EMBL" id="JAHUTI010067335">
    <property type="protein sequence ID" value="MED6253475.1"/>
    <property type="molecule type" value="Genomic_DNA"/>
</dbReference>
<gene>
    <name evidence="2" type="ORF">ATANTOWER_030705</name>
</gene>
<keyword evidence="3" id="KW-1185">Reference proteome</keyword>
<evidence type="ECO:0000313" key="3">
    <source>
        <dbReference type="Proteomes" id="UP001345963"/>
    </source>
</evidence>
<protein>
    <submittedName>
        <fullName evidence="2">Uncharacterized protein</fullName>
    </submittedName>
</protein>
<feature type="compositionally biased region" description="Polar residues" evidence="1">
    <location>
        <begin position="61"/>
        <end position="94"/>
    </location>
</feature>
<proteinExistence type="predicted"/>
<reference evidence="2 3" key="1">
    <citation type="submission" date="2021-07" db="EMBL/GenBank/DDBJ databases">
        <authorList>
            <person name="Palmer J.M."/>
        </authorList>
    </citation>
    <scope>NUCLEOTIDE SEQUENCE [LARGE SCALE GENOMIC DNA]</scope>
    <source>
        <strain evidence="2 3">AT_MEX2019</strain>
        <tissue evidence="2">Muscle</tissue>
    </source>
</reference>
<evidence type="ECO:0000313" key="2">
    <source>
        <dbReference type="EMBL" id="MED6253475.1"/>
    </source>
</evidence>
<comment type="caution">
    <text evidence="2">The sequence shown here is derived from an EMBL/GenBank/DDBJ whole genome shotgun (WGS) entry which is preliminary data.</text>
</comment>
<feature type="compositionally biased region" description="Basic and acidic residues" evidence="1">
    <location>
        <begin position="11"/>
        <end position="23"/>
    </location>
</feature>
<feature type="region of interest" description="Disordered" evidence="1">
    <location>
        <begin position="1"/>
        <end position="129"/>
    </location>
</feature>
<dbReference type="Proteomes" id="UP001345963">
    <property type="component" value="Unassembled WGS sequence"/>
</dbReference>
<sequence>MPWILSPQGHTHTEEHYPRKADEDTSTQHQLHKQPRSKPPCHILPSQHTACHDGKERPLATPSQPQPTSATEQTPLSTVLTTDPLTLHQDGTNSPDKRSPAGGPHHAPASKQTHHIAATATTRNKRPPA</sequence>
<evidence type="ECO:0000256" key="1">
    <source>
        <dbReference type="SAM" id="MobiDB-lite"/>
    </source>
</evidence>
<accession>A0ABU7BTT2</accession>
<name>A0ABU7BTT2_9TELE</name>